<evidence type="ECO:0000313" key="2">
    <source>
        <dbReference type="EMBL" id="WFT75938.1"/>
    </source>
</evidence>
<organism evidence="2 3">
    <name type="scientific">Halobacillus naozhouensis</name>
    <dbReference type="NCBI Taxonomy" id="554880"/>
    <lineage>
        <taxon>Bacteria</taxon>
        <taxon>Bacillati</taxon>
        <taxon>Bacillota</taxon>
        <taxon>Bacilli</taxon>
        <taxon>Bacillales</taxon>
        <taxon>Bacillaceae</taxon>
        <taxon>Halobacillus</taxon>
    </lineage>
</organism>
<dbReference type="EMBL" id="CP121671">
    <property type="protein sequence ID" value="WFT75938.1"/>
    <property type="molecule type" value="Genomic_DNA"/>
</dbReference>
<dbReference type="SUPFAM" id="SSF82771">
    <property type="entry name" value="GIY-YIG endonuclease"/>
    <property type="match status" value="1"/>
</dbReference>
<gene>
    <name evidence="2" type="ORF">P9989_06110</name>
</gene>
<feature type="domain" description="GIY-YIG" evidence="1">
    <location>
        <begin position="31"/>
        <end position="108"/>
    </location>
</feature>
<evidence type="ECO:0000259" key="1">
    <source>
        <dbReference type="PROSITE" id="PS50164"/>
    </source>
</evidence>
<dbReference type="RefSeq" id="WP_283077900.1">
    <property type="nucleotide sequence ID" value="NZ_CP121671.1"/>
</dbReference>
<dbReference type="PROSITE" id="PS50164">
    <property type="entry name" value="GIY_YIG"/>
    <property type="match status" value="1"/>
</dbReference>
<dbReference type="SMART" id="SM00465">
    <property type="entry name" value="GIYc"/>
    <property type="match status" value="1"/>
</dbReference>
<dbReference type="InterPro" id="IPR000305">
    <property type="entry name" value="GIY-YIG_endonuc"/>
</dbReference>
<name>A0ABY8J3G1_9BACI</name>
<dbReference type="InterPro" id="IPR035901">
    <property type="entry name" value="GIY-YIG_endonuc_sf"/>
</dbReference>
<reference evidence="2 3" key="1">
    <citation type="submission" date="2023-04" db="EMBL/GenBank/DDBJ databases">
        <title>Genome sequence of Halobacillus naozhouensis KACC 21980.</title>
        <authorList>
            <person name="Kim S."/>
            <person name="Heo J."/>
            <person name="Kwon S.-W."/>
        </authorList>
    </citation>
    <scope>NUCLEOTIDE SEQUENCE [LARGE SCALE GENOMIC DNA]</scope>
    <source>
        <strain evidence="2 3">KCTC 13234</strain>
    </source>
</reference>
<accession>A0ABY8J3G1</accession>
<keyword evidence="3" id="KW-1185">Reference proteome</keyword>
<evidence type="ECO:0000313" key="3">
    <source>
        <dbReference type="Proteomes" id="UP001221597"/>
    </source>
</evidence>
<dbReference type="Gene3D" id="3.40.1440.10">
    <property type="entry name" value="GIY-YIG endonuclease"/>
    <property type="match status" value="1"/>
</dbReference>
<protein>
    <submittedName>
        <fullName evidence="2">GIY-YIG nuclease family protein</fullName>
    </submittedName>
</protein>
<dbReference type="Pfam" id="PF01541">
    <property type="entry name" value="GIY-YIG"/>
    <property type="match status" value="1"/>
</dbReference>
<proteinExistence type="predicted"/>
<dbReference type="Proteomes" id="UP001221597">
    <property type="component" value="Chromosome"/>
</dbReference>
<sequence>MAEWESITKLNVKIPEDEPEVTRETYKSTQRRSGIYKIFNQDEELMYVGQTTNIRRRLYEHFYGKRKGYFIEKVRYFYVDYNDEFIEQSYLNLYETYLIRDLKPRYNVHQTAPMRYLK</sequence>